<dbReference type="HOGENOM" id="CLU_586278_0_0_10"/>
<accession>L0FUV9</accession>
<feature type="domain" description="Fibrobacter succinogenes major paralogous" evidence="2">
    <location>
        <begin position="255"/>
        <end position="465"/>
    </location>
</feature>
<organism evidence="3 4">
    <name type="scientific">Echinicola vietnamensis (strain DSM 17526 / LMG 23754 / KMM 6221)</name>
    <dbReference type="NCBI Taxonomy" id="926556"/>
    <lineage>
        <taxon>Bacteria</taxon>
        <taxon>Pseudomonadati</taxon>
        <taxon>Bacteroidota</taxon>
        <taxon>Cytophagia</taxon>
        <taxon>Cytophagales</taxon>
        <taxon>Cyclobacteriaceae</taxon>
        <taxon>Echinicola</taxon>
    </lineage>
</organism>
<evidence type="ECO:0000256" key="1">
    <source>
        <dbReference type="SAM" id="SignalP"/>
    </source>
</evidence>
<keyword evidence="1" id="KW-0732">Signal</keyword>
<name>L0FUV9_ECHVK</name>
<keyword evidence="4" id="KW-1185">Reference proteome</keyword>
<dbReference type="EMBL" id="CP003346">
    <property type="protein sequence ID" value="AGA77684.1"/>
    <property type="molecule type" value="Genomic_DNA"/>
</dbReference>
<dbReference type="KEGG" id="evi:Echvi_1417"/>
<gene>
    <name evidence="3" type="ordered locus">Echvi_1417</name>
</gene>
<dbReference type="PROSITE" id="PS51257">
    <property type="entry name" value="PROKAR_LIPOPROTEIN"/>
    <property type="match status" value="1"/>
</dbReference>
<evidence type="ECO:0000313" key="3">
    <source>
        <dbReference type="EMBL" id="AGA77684.1"/>
    </source>
</evidence>
<proteinExistence type="predicted"/>
<protein>
    <recommendedName>
        <fullName evidence="2">Fibrobacter succinogenes major paralogous domain-containing protein</fullName>
    </recommendedName>
</protein>
<dbReference type="Pfam" id="PF09603">
    <property type="entry name" value="Fib_succ_major"/>
    <property type="match status" value="1"/>
</dbReference>
<dbReference type="InterPro" id="IPR011871">
    <property type="entry name" value="Fib_succ_major"/>
</dbReference>
<feature type="chain" id="PRO_5003941918" description="Fibrobacter succinogenes major paralogous domain-containing protein" evidence="1">
    <location>
        <begin position="23"/>
        <end position="466"/>
    </location>
</feature>
<dbReference type="RefSeq" id="WP_015265247.1">
    <property type="nucleotide sequence ID" value="NC_019904.1"/>
</dbReference>
<evidence type="ECO:0000313" key="4">
    <source>
        <dbReference type="Proteomes" id="UP000010796"/>
    </source>
</evidence>
<evidence type="ECO:0000259" key="2">
    <source>
        <dbReference type="Pfam" id="PF09603"/>
    </source>
</evidence>
<dbReference type="AlphaFoldDB" id="L0FUV9"/>
<dbReference type="Proteomes" id="UP000010796">
    <property type="component" value="Chromosome"/>
</dbReference>
<dbReference type="STRING" id="926556.Echvi_1417"/>
<sequence>MNKTSYLLLIFLLALSGCMQEASDEAPQLGIVNLSSITFEDMEHYAPNHRSTSLSAWQHILPEEAEITFTDKATGQEYHLTYNPYDLLSGATIVLPYGQYSYYTKVWGAEEAKYLPYKLSGEFELNRAALDITVKATTKFGLITLDATHVQEAYLDHGKALQLTENGKYYYLYVRKGSNRTLSVVENFSHQMLQQTITLKGFHHYHYKLDLEKEETGLQLIKLNLGEFHFDFSDVNIDGEGQTVTDAEGNVYPVVKIGDQYWLGENLRSATYCNGERIPQHPLPMKWEDNEDGAYVLTRQDAERQVTNFYYPTSVASSENNICPCNWHVSTDEDWKILERYLGIAESELESNSHLRGIAAELADKIMANDWLDYYPPYLTGITITNASRFSAYPTGGVDFDYESDYYFGVNTDDVSIWYSLDEASSANPMLSRAISPTGNGVYDGSGILRGRSGYGSHLPIRCVKD</sequence>
<feature type="signal peptide" evidence="1">
    <location>
        <begin position="1"/>
        <end position="22"/>
    </location>
</feature>
<dbReference type="NCBIfam" id="TIGR02145">
    <property type="entry name" value="Fib_succ_major"/>
    <property type="match status" value="1"/>
</dbReference>
<dbReference type="eggNOG" id="ENOG50311B0">
    <property type="taxonomic scope" value="Bacteria"/>
</dbReference>
<dbReference type="OrthoDB" id="9805760at2"/>
<reference evidence="4" key="1">
    <citation type="submission" date="2012-02" db="EMBL/GenBank/DDBJ databases">
        <title>The complete genome of Echinicola vietnamensis DSM 17526.</title>
        <authorList>
            <person name="Lucas S."/>
            <person name="Copeland A."/>
            <person name="Lapidus A."/>
            <person name="Glavina del Rio T."/>
            <person name="Dalin E."/>
            <person name="Tice H."/>
            <person name="Bruce D."/>
            <person name="Goodwin L."/>
            <person name="Pitluck S."/>
            <person name="Peters L."/>
            <person name="Ovchinnikova G."/>
            <person name="Teshima H."/>
            <person name="Kyrpides N."/>
            <person name="Mavromatis K."/>
            <person name="Ivanova N."/>
            <person name="Brettin T."/>
            <person name="Detter J.C."/>
            <person name="Han C."/>
            <person name="Larimer F."/>
            <person name="Land M."/>
            <person name="Hauser L."/>
            <person name="Markowitz V."/>
            <person name="Cheng J.-F."/>
            <person name="Hugenholtz P."/>
            <person name="Woyke T."/>
            <person name="Wu D."/>
            <person name="Brambilla E."/>
            <person name="Klenk H.-P."/>
            <person name="Eisen J.A."/>
        </authorList>
    </citation>
    <scope>NUCLEOTIDE SEQUENCE [LARGE SCALE GENOMIC DNA]</scope>
    <source>
        <strain evidence="4">DSM 17526 / LMG 23754 / KMM 6221</strain>
    </source>
</reference>